<keyword evidence="1" id="KW-1133">Transmembrane helix</keyword>
<dbReference type="AlphaFoldDB" id="A0A942UVH4"/>
<gene>
    <name evidence="2" type="ORF">GOQ27_01830</name>
</gene>
<dbReference type="InterPro" id="IPR025470">
    <property type="entry name" value="DUF4321"/>
</dbReference>
<protein>
    <submittedName>
        <fullName evidence="2">DUF4321 domain-containing protein</fullName>
    </submittedName>
</protein>
<organism evidence="2 3">
    <name type="scientific">Anaeromonas frigoriresistens</name>
    <dbReference type="NCBI Taxonomy" id="2683708"/>
    <lineage>
        <taxon>Bacteria</taxon>
        <taxon>Bacillati</taxon>
        <taxon>Bacillota</taxon>
        <taxon>Tissierellia</taxon>
        <taxon>Tissierellales</taxon>
        <taxon>Thermohalobacteraceae</taxon>
        <taxon>Anaeromonas</taxon>
    </lineage>
</organism>
<dbReference type="EMBL" id="WSFT01000013">
    <property type="protein sequence ID" value="MBS4537181.1"/>
    <property type="molecule type" value="Genomic_DNA"/>
</dbReference>
<evidence type="ECO:0000256" key="1">
    <source>
        <dbReference type="SAM" id="Phobius"/>
    </source>
</evidence>
<feature type="transmembrane region" description="Helical" evidence="1">
    <location>
        <begin position="54"/>
        <end position="80"/>
    </location>
</feature>
<keyword evidence="1" id="KW-0472">Membrane</keyword>
<dbReference type="Pfam" id="PF14209">
    <property type="entry name" value="DUF4321"/>
    <property type="match status" value="1"/>
</dbReference>
<keyword evidence="3" id="KW-1185">Reference proteome</keyword>
<comment type="caution">
    <text evidence="2">The sequence shown here is derived from an EMBL/GenBank/DDBJ whole genome shotgun (WGS) entry which is preliminary data.</text>
</comment>
<name>A0A942UVH4_9FIRM</name>
<dbReference type="Proteomes" id="UP000724672">
    <property type="component" value="Unassembled WGS sequence"/>
</dbReference>
<proteinExistence type="predicted"/>
<accession>A0A942UVH4</accession>
<sequence>MKTSYRSTWIFLLLILVGIVVGGILGEVLGQELSFLNKGYQIGLKPPFTLDLNVMQLTFGFLIDVNVASVLGILIAILIFRKM</sequence>
<evidence type="ECO:0000313" key="2">
    <source>
        <dbReference type="EMBL" id="MBS4537181.1"/>
    </source>
</evidence>
<evidence type="ECO:0000313" key="3">
    <source>
        <dbReference type="Proteomes" id="UP000724672"/>
    </source>
</evidence>
<reference evidence="2" key="1">
    <citation type="submission" date="2019-12" db="EMBL/GenBank/DDBJ databases">
        <title>Clostridiaceae gen. nov. sp. nov., isolated from sediment in Xinjiang, China.</title>
        <authorList>
            <person name="Zhang R."/>
        </authorList>
    </citation>
    <scope>NUCLEOTIDE SEQUENCE</scope>
    <source>
        <strain evidence="2">D2Q-11</strain>
    </source>
</reference>
<dbReference type="RefSeq" id="WP_203365111.1">
    <property type="nucleotide sequence ID" value="NZ_WSFT01000013.1"/>
</dbReference>
<keyword evidence="1" id="KW-0812">Transmembrane</keyword>